<evidence type="ECO:0008006" key="3">
    <source>
        <dbReference type="Google" id="ProtNLM"/>
    </source>
</evidence>
<name>A0ABZ2KDJ0_9BACT</name>
<dbReference type="RefSeq" id="WP_394847277.1">
    <property type="nucleotide sequence ID" value="NZ_CP089982.1"/>
</dbReference>
<evidence type="ECO:0000313" key="1">
    <source>
        <dbReference type="EMBL" id="WXA96659.1"/>
    </source>
</evidence>
<accession>A0ABZ2KDJ0</accession>
<reference evidence="1 2" key="1">
    <citation type="submission" date="2021-12" db="EMBL/GenBank/DDBJ databases">
        <title>Discovery of the Pendulisporaceae a myxobacterial family with distinct sporulation behavior and unique specialized metabolism.</title>
        <authorList>
            <person name="Garcia R."/>
            <person name="Popoff A."/>
            <person name="Bader C.D."/>
            <person name="Loehr J."/>
            <person name="Walesch S."/>
            <person name="Walt C."/>
            <person name="Boldt J."/>
            <person name="Bunk B."/>
            <person name="Haeckl F.J.F.P.J."/>
            <person name="Gunesch A.P."/>
            <person name="Birkelbach J."/>
            <person name="Nuebel U."/>
            <person name="Pietschmann T."/>
            <person name="Bach T."/>
            <person name="Mueller R."/>
        </authorList>
    </citation>
    <scope>NUCLEOTIDE SEQUENCE [LARGE SCALE GENOMIC DNA]</scope>
    <source>
        <strain evidence="1 2">MSr12523</strain>
    </source>
</reference>
<dbReference type="Proteomes" id="UP001379533">
    <property type="component" value="Chromosome"/>
</dbReference>
<sequence>MSTRTLRILLVANDGASAGHVMRVLAVARGLSRLAQRRGFTPALLLATTSEAHQLGSEQVAVVRLPAPVSGRRAGLTDVERRRITGAALESVADAFGPDLLVVDTFPSGPHGELAGLLSSGRMPSRAKRAIVRRSVPREVLDHPTLARGLERYDLAIVADDPFRDETLRLPLRTAHVPSITLTEPADAENRDAARARFGVPQDAFAVLVAAGGGADQEAAQCASRIVKALPQGVFPVVAAGPLAPGAGGTRVAPMAPWLAAFDAAFSAAGYNTAHELVKAGIPSALFAMPRPFDDQAARVRRFADASLAFALERFDEEGLREAMAWFEAGPRVELPSGGADEAARALLDLVGAT</sequence>
<dbReference type="SUPFAM" id="SSF53756">
    <property type="entry name" value="UDP-Glycosyltransferase/glycogen phosphorylase"/>
    <property type="match status" value="1"/>
</dbReference>
<dbReference type="Gene3D" id="3.40.50.2000">
    <property type="entry name" value="Glycogen Phosphorylase B"/>
    <property type="match status" value="1"/>
</dbReference>
<keyword evidence="2" id="KW-1185">Reference proteome</keyword>
<protein>
    <recommendedName>
        <fullName evidence="3">UDP-N-acetylglucosamine--N-acetylmuramyl-(Pentapeptide) pyrophosphoryl-undecaprenol N-acetylglucosamine transferase</fullName>
    </recommendedName>
</protein>
<proteinExistence type="predicted"/>
<organism evidence="1 2">
    <name type="scientific">Pendulispora brunnea</name>
    <dbReference type="NCBI Taxonomy" id="2905690"/>
    <lineage>
        <taxon>Bacteria</taxon>
        <taxon>Pseudomonadati</taxon>
        <taxon>Myxococcota</taxon>
        <taxon>Myxococcia</taxon>
        <taxon>Myxococcales</taxon>
        <taxon>Sorangiineae</taxon>
        <taxon>Pendulisporaceae</taxon>
        <taxon>Pendulispora</taxon>
    </lineage>
</organism>
<gene>
    <name evidence="1" type="ORF">LZC95_07400</name>
</gene>
<dbReference type="EMBL" id="CP089982">
    <property type="protein sequence ID" value="WXA96659.1"/>
    <property type="molecule type" value="Genomic_DNA"/>
</dbReference>
<evidence type="ECO:0000313" key="2">
    <source>
        <dbReference type="Proteomes" id="UP001379533"/>
    </source>
</evidence>